<feature type="chain" id="PRO_5038887781" evidence="3">
    <location>
        <begin position="21"/>
        <end position="290"/>
    </location>
</feature>
<dbReference type="RefSeq" id="WP_180915906.1">
    <property type="nucleotide sequence ID" value="NZ_CP059165.1"/>
</dbReference>
<name>A0A7D6HTX2_9MYCO</name>
<evidence type="ECO:0000256" key="2">
    <source>
        <dbReference type="PIRSR" id="PIRSR637460-2"/>
    </source>
</evidence>
<dbReference type="SUPFAM" id="SSF52266">
    <property type="entry name" value="SGNH hydrolase"/>
    <property type="match status" value="1"/>
</dbReference>
<accession>A0A7D6HTX2</accession>
<feature type="active site" evidence="1">
    <location>
        <position position="267"/>
    </location>
</feature>
<dbReference type="Gene3D" id="3.40.50.1110">
    <property type="entry name" value="SGNH hydrolase"/>
    <property type="match status" value="1"/>
</dbReference>
<protein>
    <submittedName>
        <fullName evidence="5">SGNH/GDSL hydrolase family protein</fullName>
    </submittedName>
</protein>
<dbReference type="InterPro" id="IPR036514">
    <property type="entry name" value="SGNH_hydro_sf"/>
</dbReference>
<keyword evidence="6" id="KW-1185">Reference proteome</keyword>
<dbReference type="GO" id="GO:0004806">
    <property type="term" value="F:triacylglycerol lipase activity"/>
    <property type="evidence" value="ECO:0007669"/>
    <property type="project" value="TreeGrafter"/>
</dbReference>
<evidence type="ECO:0000256" key="3">
    <source>
        <dbReference type="SAM" id="SignalP"/>
    </source>
</evidence>
<dbReference type="CDD" id="cd01823">
    <property type="entry name" value="SEST_like"/>
    <property type="match status" value="1"/>
</dbReference>
<evidence type="ECO:0000259" key="4">
    <source>
        <dbReference type="Pfam" id="PF13472"/>
    </source>
</evidence>
<evidence type="ECO:0000313" key="6">
    <source>
        <dbReference type="Proteomes" id="UP000510682"/>
    </source>
</evidence>
<keyword evidence="5" id="KW-0378">Hydrolase</keyword>
<dbReference type="InterPro" id="IPR013830">
    <property type="entry name" value="SGNH_hydro"/>
</dbReference>
<dbReference type="KEGG" id="mgor:H0P51_27420"/>
<proteinExistence type="predicted"/>
<reference evidence="6" key="2">
    <citation type="submission" date="2023-07" db="EMBL/GenBank/DDBJ databases">
        <title>Description of Mycobacterium gordonae subsp. intergordonae subsp.nov. and Mycobacterium gordonae subsp. gordonae subsp. nov.</title>
        <authorList>
            <person name="Huang H."/>
        </authorList>
    </citation>
    <scope>NUCLEOTIDE SEQUENCE [LARGE SCALE GENOMIC DNA]</scope>
    <source>
        <strain evidence="6">24</strain>
    </source>
</reference>
<feature type="signal peptide" evidence="3">
    <location>
        <begin position="1"/>
        <end position="20"/>
    </location>
</feature>
<dbReference type="InterPro" id="IPR037460">
    <property type="entry name" value="SEST-like"/>
</dbReference>
<keyword evidence="3" id="KW-0732">Signal</keyword>
<dbReference type="Pfam" id="PF13472">
    <property type="entry name" value="Lipase_GDSL_2"/>
    <property type="match status" value="1"/>
</dbReference>
<dbReference type="GO" id="GO:0019433">
    <property type="term" value="P:triglyceride catabolic process"/>
    <property type="evidence" value="ECO:0007669"/>
    <property type="project" value="TreeGrafter"/>
</dbReference>
<feature type="domain" description="SGNH hydrolase-type esterase" evidence="4">
    <location>
        <begin position="37"/>
        <end position="274"/>
    </location>
</feature>
<keyword evidence="2" id="KW-1015">Disulfide bond</keyword>
<feature type="active site" description="Nucleophile" evidence="1">
    <location>
        <position position="41"/>
    </location>
</feature>
<evidence type="ECO:0000313" key="5">
    <source>
        <dbReference type="EMBL" id="QLL07332.1"/>
    </source>
</evidence>
<feature type="disulfide bond" evidence="2">
    <location>
        <begin position="57"/>
        <end position="82"/>
    </location>
</feature>
<dbReference type="PANTHER" id="PTHR37981">
    <property type="entry name" value="LIPASE 2"/>
    <property type="match status" value="1"/>
</dbReference>
<dbReference type="EMBL" id="CP059165">
    <property type="protein sequence ID" value="QLL07332.1"/>
    <property type="molecule type" value="Genomic_DNA"/>
</dbReference>
<evidence type="ECO:0000256" key="1">
    <source>
        <dbReference type="PIRSR" id="PIRSR637460-1"/>
    </source>
</evidence>
<reference evidence="6" key="1">
    <citation type="submission" date="2020-07" db="EMBL/GenBank/DDBJ databases">
        <title>Description of Mycobacterium gordonae subsp. intergordonae subsp.nov. and Mycobacterium gordonae subsp. gordonae subsp. nov.</title>
        <authorList>
            <person name="Yu X."/>
        </authorList>
    </citation>
    <scope>NUCLEOTIDE SEQUENCE [LARGE SCALE GENOMIC DNA]</scope>
    <source>
        <strain evidence="6">24</strain>
    </source>
</reference>
<feature type="disulfide bond" evidence="2">
    <location>
        <begin position="134"/>
        <end position="144"/>
    </location>
</feature>
<organism evidence="5 6">
    <name type="scientific">Mycobacterium vicinigordonae</name>
    <dbReference type="NCBI Taxonomy" id="1719132"/>
    <lineage>
        <taxon>Bacteria</taxon>
        <taxon>Bacillati</taxon>
        <taxon>Actinomycetota</taxon>
        <taxon>Actinomycetes</taxon>
        <taxon>Mycobacteriales</taxon>
        <taxon>Mycobacteriaceae</taxon>
        <taxon>Mycobacterium</taxon>
    </lineage>
</organism>
<sequence length="290" mass="30674">MGSKRLGIAMLVAGVCASCATPPPAGPGSAARSRYVAMGDSFAAAPGVPEPAEPERCHKSTNNYPAVLARRLASAAFRDATCSGATADDIYSRAQQTGDGLMPRQLDALDASTELVTITIGANDVGLAADAESCQAKGPDPQPCIGGFVIDQVDSVSRLIADQVPVWAAMLDEVRARSPRARIILVGYGLFLRADGCYPEQPVLPHDANYLQAKIDELDDRQRELAAEKGVEFFDTRPMSVGHDMCAPHAERYVEGYVTKKHAVPLHPTALGAAAIGNALTDYLVLSQNK</sequence>
<dbReference type="PANTHER" id="PTHR37981:SF1">
    <property type="entry name" value="SGNH HYDROLASE-TYPE ESTERASE DOMAIN-CONTAINING PROTEIN"/>
    <property type="match status" value="1"/>
</dbReference>
<dbReference type="AlphaFoldDB" id="A0A7D6HTX2"/>
<gene>
    <name evidence="5" type="ORF">H0P51_27420</name>
</gene>
<feature type="disulfide bond" evidence="2">
    <location>
        <begin position="197"/>
        <end position="246"/>
    </location>
</feature>
<dbReference type="Proteomes" id="UP000510682">
    <property type="component" value="Chromosome"/>
</dbReference>